<evidence type="ECO:0000256" key="5">
    <source>
        <dbReference type="ARBA" id="ARBA00022519"/>
    </source>
</evidence>
<evidence type="ECO:0000256" key="7">
    <source>
        <dbReference type="ARBA" id="ARBA00022989"/>
    </source>
</evidence>
<keyword evidence="7 11" id="KW-1133">Transmembrane helix</keyword>
<evidence type="ECO:0000256" key="11">
    <source>
        <dbReference type="SAM" id="Phobius"/>
    </source>
</evidence>
<feature type="domain" description="Type II secretion system protein GspF" evidence="12">
    <location>
        <begin position="290"/>
        <end position="412"/>
    </location>
</feature>
<evidence type="ECO:0000256" key="4">
    <source>
        <dbReference type="ARBA" id="ARBA00022475"/>
    </source>
</evidence>
<feature type="transmembrane region" description="Helical" evidence="11">
    <location>
        <begin position="188"/>
        <end position="213"/>
    </location>
</feature>
<keyword evidence="3 9" id="KW-0813">Transport</keyword>
<dbReference type="FunFam" id="1.20.81.30:FF:000001">
    <property type="entry name" value="Type II secretion system protein F"/>
    <property type="match status" value="2"/>
</dbReference>
<dbReference type="RefSeq" id="WP_106206015.1">
    <property type="nucleotide sequence ID" value="NZ_PVZF01000001.1"/>
</dbReference>
<dbReference type="GO" id="GO:0005886">
    <property type="term" value="C:plasma membrane"/>
    <property type="evidence" value="ECO:0007669"/>
    <property type="project" value="UniProtKB-SubCell"/>
</dbReference>
<evidence type="ECO:0000256" key="6">
    <source>
        <dbReference type="ARBA" id="ARBA00022692"/>
    </source>
</evidence>
<proteinExistence type="inferred from homology"/>
<feature type="transmembrane region" description="Helical" evidence="11">
    <location>
        <begin position="233"/>
        <end position="255"/>
    </location>
</feature>
<evidence type="ECO:0000256" key="3">
    <source>
        <dbReference type="ARBA" id="ARBA00022448"/>
    </source>
</evidence>
<feature type="region of interest" description="Disordered" evidence="10">
    <location>
        <begin position="1"/>
        <end position="24"/>
    </location>
</feature>
<evidence type="ECO:0000256" key="2">
    <source>
        <dbReference type="ARBA" id="ARBA00005745"/>
    </source>
</evidence>
<dbReference type="InterPro" id="IPR018076">
    <property type="entry name" value="T2SS_GspF_dom"/>
</dbReference>
<evidence type="ECO:0000259" key="12">
    <source>
        <dbReference type="Pfam" id="PF00482"/>
    </source>
</evidence>
<evidence type="ECO:0000256" key="1">
    <source>
        <dbReference type="ARBA" id="ARBA00004429"/>
    </source>
</evidence>
<dbReference type="Pfam" id="PF00482">
    <property type="entry name" value="T2SSF"/>
    <property type="match status" value="2"/>
</dbReference>
<comment type="caution">
    <text evidence="13">The sequence shown here is derived from an EMBL/GenBank/DDBJ whole genome shotgun (WGS) entry which is preliminary data.</text>
</comment>
<name>A0A2T0R9S4_9ACTN</name>
<evidence type="ECO:0000313" key="13">
    <source>
        <dbReference type="EMBL" id="PRY17904.1"/>
    </source>
</evidence>
<keyword evidence="5" id="KW-0997">Cell inner membrane</keyword>
<keyword evidence="6 9" id="KW-0812">Transmembrane</keyword>
<keyword evidence="4" id="KW-1003">Cell membrane</keyword>
<dbReference type="OrthoDB" id="9805682at2"/>
<reference evidence="13 14" key="1">
    <citation type="submission" date="2018-03" db="EMBL/GenBank/DDBJ databases">
        <title>Genomic Encyclopedia of Archaeal and Bacterial Type Strains, Phase II (KMG-II): from individual species to whole genera.</title>
        <authorList>
            <person name="Goeker M."/>
        </authorList>
    </citation>
    <scope>NUCLEOTIDE SEQUENCE [LARGE SCALE GENOMIC DNA]</scope>
    <source>
        <strain evidence="13 14">DSM 19711</strain>
    </source>
</reference>
<keyword evidence="14" id="KW-1185">Reference proteome</keyword>
<comment type="subcellular location">
    <subcellularLocation>
        <location evidence="1">Cell inner membrane</location>
        <topology evidence="1">Multi-pass membrane protein</topology>
    </subcellularLocation>
    <subcellularLocation>
        <location evidence="9">Cell membrane</location>
        <topology evidence="9">Multi-pass membrane protein</topology>
    </subcellularLocation>
</comment>
<organism evidence="13 14">
    <name type="scientific">Kineococcus rhizosphaerae</name>
    <dbReference type="NCBI Taxonomy" id="559628"/>
    <lineage>
        <taxon>Bacteria</taxon>
        <taxon>Bacillati</taxon>
        <taxon>Actinomycetota</taxon>
        <taxon>Actinomycetes</taxon>
        <taxon>Kineosporiales</taxon>
        <taxon>Kineosporiaceae</taxon>
        <taxon>Kineococcus</taxon>
    </lineage>
</organism>
<feature type="transmembrane region" description="Helical" evidence="11">
    <location>
        <begin position="395"/>
        <end position="420"/>
    </location>
</feature>
<evidence type="ECO:0000256" key="10">
    <source>
        <dbReference type="SAM" id="MobiDB-lite"/>
    </source>
</evidence>
<evidence type="ECO:0000256" key="8">
    <source>
        <dbReference type="ARBA" id="ARBA00023136"/>
    </source>
</evidence>
<dbReference type="InterPro" id="IPR042094">
    <property type="entry name" value="T2SS_GspF_sf"/>
</dbReference>
<dbReference type="Proteomes" id="UP000238083">
    <property type="component" value="Unassembled WGS sequence"/>
</dbReference>
<dbReference type="EMBL" id="PVZF01000001">
    <property type="protein sequence ID" value="PRY17904.1"/>
    <property type="molecule type" value="Genomic_DNA"/>
</dbReference>
<dbReference type="AlphaFoldDB" id="A0A2T0R9S4"/>
<dbReference type="PROSITE" id="PS00874">
    <property type="entry name" value="T2SP_F"/>
    <property type="match status" value="1"/>
</dbReference>
<keyword evidence="8 11" id="KW-0472">Membrane</keyword>
<protein>
    <submittedName>
        <fullName evidence="13">Type IV pilus assembly protein PilC</fullName>
    </submittedName>
</protein>
<evidence type="ECO:0000313" key="14">
    <source>
        <dbReference type="Proteomes" id="UP000238083"/>
    </source>
</evidence>
<comment type="similarity">
    <text evidence="2 9">Belongs to the GSP F family.</text>
</comment>
<feature type="domain" description="Type II secretion system protein GspF" evidence="12">
    <location>
        <begin position="88"/>
        <end position="210"/>
    </location>
</feature>
<dbReference type="GO" id="GO:0009306">
    <property type="term" value="P:protein secretion"/>
    <property type="evidence" value="ECO:0007669"/>
    <property type="project" value="InterPro"/>
</dbReference>
<dbReference type="Gene3D" id="1.20.81.30">
    <property type="entry name" value="Type II secretion system (T2SS), domain F"/>
    <property type="match status" value="2"/>
</dbReference>
<evidence type="ECO:0000256" key="9">
    <source>
        <dbReference type="RuleBase" id="RU003923"/>
    </source>
</evidence>
<dbReference type="InterPro" id="IPR003004">
    <property type="entry name" value="GspF/PilC"/>
</dbReference>
<dbReference type="PANTHER" id="PTHR30012">
    <property type="entry name" value="GENERAL SECRETION PATHWAY PROTEIN"/>
    <property type="match status" value="1"/>
</dbReference>
<dbReference type="PRINTS" id="PR00812">
    <property type="entry name" value="BCTERIALGSPF"/>
</dbReference>
<dbReference type="PANTHER" id="PTHR30012:SF0">
    <property type="entry name" value="TYPE II SECRETION SYSTEM PROTEIN F-RELATED"/>
    <property type="match status" value="1"/>
</dbReference>
<gene>
    <name evidence="13" type="ORF">CLV37_101146</name>
</gene>
<accession>A0A2T0R9S4</accession>
<dbReference type="InterPro" id="IPR001992">
    <property type="entry name" value="T2SS_GspF/T4SS_PilC_CS"/>
</dbReference>
<sequence>MATMTKAPARPAGRQQHTSFDYSARDRTGKLVTGTLEAADTSAIAQRLISQGLAPVSITASKAGKGMQMEISLPGANRVKLKDLALMSRQFATMVSSGLSLLKALSILAEQTESKKLAATLQEVRGEVETGTSLSTALARHTAVFPPLMINMVRAGEVGGFLDQVLVQLAENFEAEVKLRAKVKSAMTYPVVVFVIAILAVTGMLLFIVPIFAKMFSDMGGELPLPTKILVALSHGLRFAGPGIVVLAIVLPILWRKVKDKNEVRNVVDPLKLKVPIFGMLAQKIALSRFTRNLGTMLRSGVPILQSLEIVGSASGNVVIERASKDVMESVRGGRSLAGPLAEHSVFPAMVVQMMSVGEDTGALDSMLHKISDFYDQEVEATTEALTSLIEPLMIAFLGGIIGAMIVAMYMPIFGVFNLIQ</sequence>